<dbReference type="InterPro" id="IPR036452">
    <property type="entry name" value="Ribo_hydro-like"/>
</dbReference>
<reference evidence="5" key="1">
    <citation type="submission" date="2020-01" db="EMBL/GenBank/DDBJ databases">
        <title>Sphingomonas sp. strain CSW-10.</title>
        <authorList>
            <person name="Chen W.-M."/>
        </authorList>
    </citation>
    <scope>NUCLEOTIDE SEQUENCE [LARGE SCALE GENOMIC DNA]</scope>
    <source>
        <strain evidence="5">FSY-8</strain>
    </source>
</reference>
<dbReference type="InterPro" id="IPR011483">
    <property type="entry name" value="Sde182_NH-like"/>
</dbReference>
<feature type="domain" description="Cellulose-binding Sde182 C-terminal" evidence="3">
    <location>
        <begin position="466"/>
        <end position="542"/>
    </location>
</feature>
<keyword evidence="1" id="KW-0732">Signal</keyword>
<accession>A0ABW9XBB6</accession>
<evidence type="ECO:0000313" key="5">
    <source>
        <dbReference type="Proteomes" id="UP000753724"/>
    </source>
</evidence>
<evidence type="ECO:0000256" key="1">
    <source>
        <dbReference type="SAM" id="SignalP"/>
    </source>
</evidence>
<dbReference type="Pfam" id="PF07632">
    <property type="entry name" value="Sde182_NH-like"/>
    <property type="match status" value="1"/>
</dbReference>
<sequence length="543" mass="58571">MQAMAAGLAGVAVAGLMMGHGAMAGAATPAPQTAPKMAAPIYHQTPPGAKPRVVITTDPELDDFNSLLRFLLYTPDFRVEGLIYASSQYHWKGDGKGTPFAVKGREYNSGGVNLCPCTSWRWAPGDRFIDDALDAYARAYPNLRLHDRAYPSPQALRARVRWGNVAFDGDISADTPGSRLIERLLLDADPAPVYLHAWGGHSTIARALKAIEERYQHTPQWPAIRAKVVAKAVIQPSGDQDDTYATYIKPHWPEIRFMKQEGAVSLGYLSQLTQHPQDAALLGADWTRANISARGAMGAAYRVWGDGRQMVPGDTFDYFGIPGKTAKQLIAEGYHVWSPVFAPGSFISEGDTPTFLNLIDNGLRAYRPDSFGGWGGTLVPGDEYKPFGAPPAVRAAVRALIEDPAAHVELPPVPRHPFMAAAQNDFAARLAWSVTPRYAGANHAPRVAVQGARAMTVRAGQALPLRATTSDPDGNRVALRWWPYAAAGSYRGDGAGLSGEGAAPALRVPQDAKPGQTIHLIVEATDNGVPAMTRYDRVVLTVR</sequence>
<keyword evidence="5" id="KW-1185">Reference proteome</keyword>
<dbReference type="Gene3D" id="2.60.40.10">
    <property type="entry name" value="Immunoglobulins"/>
    <property type="match status" value="1"/>
</dbReference>
<dbReference type="Gene3D" id="3.90.245.10">
    <property type="entry name" value="Ribonucleoside hydrolase-like"/>
    <property type="match status" value="1"/>
</dbReference>
<dbReference type="EMBL" id="JAAAPO010000002">
    <property type="protein sequence ID" value="NBC35818.1"/>
    <property type="molecule type" value="Genomic_DNA"/>
</dbReference>
<feature type="chain" id="PRO_5045813776" evidence="1">
    <location>
        <begin position="27"/>
        <end position="543"/>
    </location>
</feature>
<dbReference type="Pfam" id="PF21027">
    <property type="entry name" value="Sde0182_C"/>
    <property type="match status" value="1"/>
</dbReference>
<gene>
    <name evidence="4" type="ORF">GTZ99_04525</name>
</gene>
<dbReference type="Proteomes" id="UP000753724">
    <property type="component" value="Unassembled WGS sequence"/>
</dbReference>
<dbReference type="InterPro" id="IPR013783">
    <property type="entry name" value="Ig-like_fold"/>
</dbReference>
<evidence type="ECO:0000259" key="3">
    <source>
        <dbReference type="Pfam" id="PF21027"/>
    </source>
</evidence>
<proteinExistence type="predicted"/>
<organism evidence="4 5">
    <name type="scientific">Novosphingobium ovatum</name>
    <dbReference type="NCBI Taxonomy" id="1908523"/>
    <lineage>
        <taxon>Bacteria</taxon>
        <taxon>Pseudomonadati</taxon>
        <taxon>Pseudomonadota</taxon>
        <taxon>Alphaproteobacteria</taxon>
        <taxon>Sphingomonadales</taxon>
        <taxon>Sphingomonadaceae</taxon>
        <taxon>Novosphingobium</taxon>
    </lineage>
</organism>
<evidence type="ECO:0000313" key="4">
    <source>
        <dbReference type="EMBL" id="NBC35818.1"/>
    </source>
</evidence>
<comment type="caution">
    <text evidence="4">The sequence shown here is derived from an EMBL/GenBank/DDBJ whole genome shotgun (WGS) entry which is preliminary data.</text>
</comment>
<protein>
    <submittedName>
        <fullName evidence="4">DUF1593 domain-containing protein</fullName>
    </submittedName>
</protein>
<evidence type="ECO:0000259" key="2">
    <source>
        <dbReference type="Pfam" id="PF07632"/>
    </source>
</evidence>
<name>A0ABW9XBB6_9SPHN</name>
<feature type="signal peptide" evidence="1">
    <location>
        <begin position="1"/>
        <end position="26"/>
    </location>
</feature>
<feature type="domain" description="Cellulose-binding Sde182 nucleoside hydrolase-like" evidence="2">
    <location>
        <begin position="52"/>
        <end position="376"/>
    </location>
</feature>
<dbReference type="InterPro" id="IPR048527">
    <property type="entry name" value="Sde182_C"/>
</dbReference>